<proteinExistence type="predicted"/>
<dbReference type="AlphaFoldDB" id="A0A2R4MX15"/>
<organism evidence="1 2">
    <name type="scientific">Carboxydocella thermautotrophica</name>
    <dbReference type="NCBI Taxonomy" id="178899"/>
    <lineage>
        <taxon>Bacteria</taxon>
        <taxon>Bacillati</taxon>
        <taxon>Bacillota</taxon>
        <taxon>Clostridia</taxon>
        <taxon>Eubacteriales</taxon>
        <taxon>Clostridiales Family XVI. Incertae Sedis</taxon>
        <taxon>Carboxydocella</taxon>
    </lineage>
</organism>
<keyword evidence="2" id="KW-1185">Reference proteome</keyword>
<accession>A0A2R4MX15</accession>
<gene>
    <name evidence="1" type="ORF">CFE_0064</name>
</gene>
<name>A0A2R4MX15_CARTR</name>
<evidence type="ECO:0000313" key="1">
    <source>
        <dbReference type="EMBL" id="AVX19281.1"/>
    </source>
</evidence>
<dbReference type="KEGG" id="cthm:CFE_0064"/>
<dbReference type="EMBL" id="CP028491">
    <property type="protein sequence ID" value="AVX19281.1"/>
    <property type="molecule type" value="Genomic_DNA"/>
</dbReference>
<dbReference type="Proteomes" id="UP000241323">
    <property type="component" value="Chromosome"/>
</dbReference>
<protein>
    <submittedName>
        <fullName evidence="1">Uncharacterized protein</fullName>
    </submittedName>
</protein>
<reference evidence="1 2" key="1">
    <citation type="submission" date="2018-04" db="EMBL/GenBank/DDBJ databases">
        <title>Genomic insights into metabolic versatility of Carboxydocella thermautotrophica capable of coupling hydrogenogenic CO oxidation with the reduction of Fe(III) minerals in Kamchatka hot springs.</title>
        <authorList>
            <person name="Toshchakov S.V."/>
            <person name="Tepliuk A.V."/>
            <person name="Gavrilov S.N."/>
            <person name="Kublanov I.V."/>
            <person name="Lebedinsky A.V."/>
            <person name="Bonch-Osmolovskaya E.A."/>
            <person name="Rusakov V.S."/>
            <person name="Chistyakova N.I."/>
            <person name="Korzhenkov A."/>
            <person name="Zavarsina D.G."/>
            <person name="Sokolova T.G."/>
        </authorList>
    </citation>
    <scope>NUCLEOTIDE SEQUENCE [LARGE SCALE GENOMIC DNA]</scope>
    <source>
        <strain evidence="1 2">019</strain>
    </source>
</reference>
<sequence length="37" mass="4045">MSTYQQVAPRRGAWIETIIIEFGAHPGTGRTPQGCVD</sequence>
<evidence type="ECO:0000313" key="2">
    <source>
        <dbReference type="Proteomes" id="UP000241323"/>
    </source>
</evidence>